<dbReference type="EMBL" id="KZ679015">
    <property type="protein sequence ID" value="PSS12716.1"/>
    <property type="molecule type" value="Genomic_DNA"/>
</dbReference>
<dbReference type="AlphaFoldDB" id="A0A2T3AVN5"/>
<evidence type="ECO:0000313" key="3">
    <source>
        <dbReference type="Proteomes" id="UP000241818"/>
    </source>
</evidence>
<dbReference type="RefSeq" id="XP_024718714.1">
    <property type="nucleotide sequence ID" value="XM_024868341.1"/>
</dbReference>
<reference evidence="2 3" key="1">
    <citation type="journal article" date="2018" name="New Phytol.">
        <title>Comparative genomics and transcriptomics depict ericoid mycorrhizal fungi as versatile saprotrophs and plant mutualists.</title>
        <authorList>
            <person name="Martino E."/>
            <person name="Morin E."/>
            <person name="Grelet G.A."/>
            <person name="Kuo A."/>
            <person name="Kohler A."/>
            <person name="Daghino S."/>
            <person name="Barry K.W."/>
            <person name="Cichocki N."/>
            <person name="Clum A."/>
            <person name="Dockter R.B."/>
            <person name="Hainaut M."/>
            <person name="Kuo R.C."/>
            <person name="LaButti K."/>
            <person name="Lindahl B.D."/>
            <person name="Lindquist E.A."/>
            <person name="Lipzen A."/>
            <person name="Khouja H.R."/>
            <person name="Magnuson J."/>
            <person name="Murat C."/>
            <person name="Ohm R.A."/>
            <person name="Singer S.W."/>
            <person name="Spatafora J.W."/>
            <person name="Wang M."/>
            <person name="Veneault-Fourrey C."/>
            <person name="Henrissat B."/>
            <person name="Grigoriev I.V."/>
            <person name="Martin F.M."/>
            <person name="Perotto S."/>
        </authorList>
    </citation>
    <scope>NUCLEOTIDE SEQUENCE [LARGE SCALE GENOMIC DNA]</scope>
    <source>
        <strain evidence="2 3">ATCC 22711</strain>
    </source>
</reference>
<gene>
    <name evidence="2" type="ORF">M430DRAFT_53004</name>
</gene>
<dbReference type="OrthoDB" id="3546297at2759"/>
<organism evidence="2 3">
    <name type="scientific">Amorphotheca resinae ATCC 22711</name>
    <dbReference type="NCBI Taxonomy" id="857342"/>
    <lineage>
        <taxon>Eukaryota</taxon>
        <taxon>Fungi</taxon>
        <taxon>Dikarya</taxon>
        <taxon>Ascomycota</taxon>
        <taxon>Pezizomycotina</taxon>
        <taxon>Leotiomycetes</taxon>
        <taxon>Helotiales</taxon>
        <taxon>Amorphothecaceae</taxon>
        <taxon>Amorphotheca</taxon>
    </lineage>
</organism>
<protein>
    <submittedName>
        <fullName evidence="2">Uncharacterized protein</fullName>
    </submittedName>
</protein>
<keyword evidence="1" id="KW-1133">Transmembrane helix</keyword>
<proteinExistence type="predicted"/>
<accession>A0A2T3AVN5</accession>
<dbReference type="GeneID" id="36576422"/>
<dbReference type="Proteomes" id="UP000241818">
    <property type="component" value="Unassembled WGS sequence"/>
</dbReference>
<evidence type="ECO:0000313" key="2">
    <source>
        <dbReference type="EMBL" id="PSS12716.1"/>
    </source>
</evidence>
<keyword evidence="3" id="KW-1185">Reference proteome</keyword>
<feature type="transmembrane region" description="Helical" evidence="1">
    <location>
        <begin position="52"/>
        <end position="70"/>
    </location>
</feature>
<keyword evidence="1" id="KW-0812">Transmembrane</keyword>
<dbReference type="InParanoid" id="A0A2T3AVN5"/>
<sequence>MAIFRGATLTIPMIIMVMDARKVTVLLTTGISTLAIGLILSFWMEDASCKDIFAATAAYAAALVVFVGTWSRKEGAMN</sequence>
<feature type="transmembrane region" description="Helical" evidence="1">
    <location>
        <begin position="23"/>
        <end position="40"/>
    </location>
</feature>
<keyword evidence="1" id="KW-0472">Membrane</keyword>
<evidence type="ECO:0000256" key="1">
    <source>
        <dbReference type="SAM" id="Phobius"/>
    </source>
</evidence>
<name>A0A2T3AVN5_AMORE</name>